<proteinExistence type="predicted"/>
<evidence type="ECO:0000313" key="2">
    <source>
        <dbReference type="EMBL" id="CAE0763724.1"/>
    </source>
</evidence>
<reference evidence="2" key="1">
    <citation type="submission" date="2021-01" db="EMBL/GenBank/DDBJ databases">
        <authorList>
            <person name="Corre E."/>
            <person name="Pelletier E."/>
            <person name="Niang G."/>
            <person name="Scheremetjew M."/>
            <person name="Finn R."/>
            <person name="Kale V."/>
            <person name="Holt S."/>
            <person name="Cochrane G."/>
            <person name="Meng A."/>
            <person name="Brown T."/>
            <person name="Cohen L."/>
        </authorList>
    </citation>
    <scope>NUCLEOTIDE SEQUENCE</scope>
    <source>
        <strain evidence="2">CCMP645</strain>
    </source>
</reference>
<protein>
    <submittedName>
        <fullName evidence="2">Uncharacterized protein</fullName>
    </submittedName>
</protein>
<feature type="compositionally biased region" description="Basic and acidic residues" evidence="1">
    <location>
        <begin position="93"/>
        <end position="107"/>
    </location>
</feature>
<evidence type="ECO:0000256" key="1">
    <source>
        <dbReference type="SAM" id="MobiDB-lite"/>
    </source>
</evidence>
<organism evidence="2">
    <name type="scientific">Chrysotila carterae</name>
    <name type="common">Marine alga</name>
    <name type="synonym">Syracosphaera carterae</name>
    <dbReference type="NCBI Taxonomy" id="13221"/>
    <lineage>
        <taxon>Eukaryota</taxon>
        <taxon>Haptista</taxon>
        <taxon>Haptophyta</taxon>
        <taxon>Prymnesiophyceae</taxon>
        <taxon>Isochrysidales</taxon>
        <taxon>Isochrysidaceae</taxon>
        <taxon>Chrysotila</taxon>
    </lineage>
</organism>
<accession>A0A7S4BES9</accession>
<sequence length="135" mass="14944">MTGLVRFFCFVLGLALLCLGAWLLRRSRLRELEYARVQLYEDAEKPFAYQASESDSLMAEPVQIDEFDAVRDAPPTRPGRAGTSSLSSMHTAGTDRARSARHADRPKGKGRKKAPLPVDDVSAVQALIKRELEAV</sequence>
<feature type="compositionally biased region" description="Polar residues" evidence="1">
    <location>
        <begin position="82"/>
        <end position="91"/>
    </location>
</feature>
<dbReference type="AlphaFoldDB" id="A0A7S4BES9"/>
<dbReference type="EMBL" id="HBIZ01025802">
    <property type="protein sequence ID" value="CAE0763724.1"/>
    <property type="molecule type" value="Transcribed_RNA"/>
</dbReference>
<feature type="region of interest" description="Disordered" evidence="1">
    <location>
        <begin position="67"/>
        <end position="120"/>
    </location>
</feature>
<name>A0A7S4BES9_CHRCT</name>
<gene>
    <name evidence="2" type="ORF">PCAR00345_LOCUS16336</name>
</gene>